<dbReference type="VEuPathDB" id="FungiDB:CXQ85_004522"/>
<keyword evidence="1" id="KW-0732">Signal</keyword>
<keyword evidence="3" id="KW-1185">Reference proteome</keyword>
<evidence type="ECO:0000313" key="3">
    <source>
        <dbReference type="Proteomes" id="UP000244309"/>
    </source>
</evidence>
<protein>
    <submittedName>
        <fullName evidence="2">Uncharacterized protein</fullName>
    </submittedName>
</protein>
<proteinExistence type="predicted"/>
<evidence type="ECO:0000256" key="1">
    <source>
        <dbReference type="SAM" id="SignalP"/>
    </source>
</evidence>
<feature type="chain" id="PRO_5015852499" evidence="1">
    <location>
        <begin position="20"/>
        <end position="247"/>
    </location>
</feature>
<organism evidence="2 3">
    <name type="scientific">Candidozyma haemuli</name>
    <dbReference type="NCBI Taxonomy" id="45357"/>
    <lineage>
        <taxon>Eukaryota</taxon>
        <taxon>Fungi</taxon>
        <taxon>Dikarya</taxon>
        <taxon>Ascomycota</taxon>
        <taxon>Saccharomycotina</taxon>
        <taxon>Pichiomycetes</taxon>
        <taxon>Metschnikowiaceae</taxon>
        <taxon>Candidozyma</taxon>
    </lineage>
</organism>
<dbReference type="GeneID" id="37009852"/>
<accession>A0A2V1AU13</accession>
<reference evidence="2 3" key="1">
    <citation type="submission" date="2017-12" db="EMBL/GenBank/DDBJ databases">
        <title>Genome Sequence of a Multidrug-Resistant Candida haemulonii Isolate from a Patient with Chronic Leg Ulcers in Israel.</title>
        <authorList>
            <person name="Chow N.A."/>
            <person name="Gade L."/>
            <person name="Batra D."/>
            <person name="Rowe L.A."/>
            <person name="Ben-Ami R."/>
            <person name="Loparev V.N."/>
            <person name="Litvintseva A.P."/>
        </authorList>
    </citation>
    <scope>NUCLEOTIDE SEQUENCE [LARGE SCALE GENOMIC DNA]</scope>
    <source>
        <strain evidence="2 3">B11899</strain>
    </source>
</reference>
<dbReference type="AlphaFoldDB" id="A0A2V1AU13"/>
<dbReference type="RefSeq" id="XP_025341946.1">
    <property type="nucleotide sequence ID" value="XM_025488138.1"/>
</dbReference>
<evidence type="ECO:0000313" key="2">
    <source>
        <dbReference type="EMBL" id="PVH21006.1"/>
    </source>
</evidence>
<feature type="signal peptide" evidence="1">
    <location>
        <begin position="1"/>
        <end position="19"/>
    </location>
</feature>
<sequence>MRGFYGIATLLLVVGSVVGNVLQVDDVSSGFNRDIFDKALESCSDTLKLKTQWIPNASFEDLVVLNLVLKDGKYTAEDGRSGADCRKQFLDCMTKKYRQSVSLFSGSAEEYIKEWEETKSGGPKIQVPSSIWHNPLLKIKEIQISLQRGRRDCAGYAPVVSNFFSDPKREGSLDNPIQTFLSFPDKCSNLPKVSNLWFFVNGGSCYESVVQVWNTKDCSGEKDLLLTMALGKGKKGVSDVLSFKRMA</sequence>
<name>A0A2V1AU13_9ASCO</name>
<dbReference type="Proteomes" id="UP000244309">
    <property type="component" value="Unassembled WGS sequence"/>
</dbReference>
<dbReference type="EMBL" id="PKFO01000004">
    <property type="protein sequence ID" value="PVH21006.1"/>
    <property type="molecule type" value="Genomic_DNA"/>
</dbReference>
<comment type="caution">
    <text evidence="2">The sequence shown here is derived from an EMBL/GenBank/DDBJ whole genome shotgun (WGS) entry which is preliminary data.</text>
</comment>
<gene>
    <name evidence="2" type="ORF">CXQ85_004522</name>
</gene>